<organism evidence="8 9">
    <name type="scientific">Arthrobotrys musiformis</name>
    <dbReference type="NCBI Taxonomy" id="47236"/>
    <lineage>
        <taxon>Eukaryota</taxon>
        <taxon>Fungi</taxon>
        <taxon>Dikarya</taxon>
        <taxon>Ascomycota</taxon>
        <taxon>Pezizomycotina</taxon>
        <taxon>Orbiliomycetes</taxon>
        <taxon>Orbiliales</taxon>
        <taxon>Orbiliaceae</taxon>
        <taxon>Arthrobotrys</taxon>
    </lineage>
</organism>
<dbReference type="EMBL" id="JAVHJL010000002">
    <property type="protein sequence ID" value="KAK6510047.1"/>
    <property type="molecule type" value="Genomic_DNA"/>
</dbReference>
<sequence>MESFPSGHVATSFGAAVFLSLYLNARLKIFADYRANPLLMVLCLSPVVLAMLMAGAISIDMNLGNWEKGNSHHWYDILAGAVLGILVAILCYRNAYAAVVDYRWNHVPLEASSRAGGAGEGEEEGYGVRYGFPKFYKGGGVKSQV</sequence>
<evidence type="ECO:0000256" key="5">
    <source>
        <dbReference type="ARBA" id="ARBA00023136"/>
    </source>
</evidence>
<feature type="transmembrane region" description="Helical" evidence="6">
    <location>
        <begin position="6"/>
        <end position="25"/>
    </location>
</feature>
<dbReference type="GO" id="GO:0016020">
    <property type="term" value="C:membrane"/>
    <property type="evidence" value="ECO:0007669"/>
    <property type="project" value="UniProtKB-SubCell"/>
</dbReference>
<dbReference type="InterPro" id="IPR043216">
    <property type="entry name" value="PAP-like"/>
</dbReference>
<dbReference type="SUPFAM" id="SSF48317">
    <property type="entry name" value="Acid phosphatase/Vanadium-dependent haloperoxidase"/>
    <property type="match status" value="1"/>
</dbReference>
<evidence type="ECO:0000256" key="1">
    <source>
        <dbReference type="ARBA" id="ARBA00004141"/>
    </source>
</evidence>
<name>A0AAV9WMM3_9PEZI</name>
<comment type="caution">
    <text evidence="8">The sequence shown here is derived from an EMBL/GenBank/DDBJ whole genome shotgun (WGS) entry which is preliminary data.</text>
</comment>
<reference evidence="8 9" key="1">
    <citation type="submission" date="2023-08" db="EMBL/GenBank/DDBJ databases">
        <authorList>
            <person name="Palmer J.M."/>
        </authorList>
    </citation>
    <scope>NUCLEOTIDE SEQUENCE [LARGE SCALE GENOMIC DNA]</scope>
    <source>
        <strain evidence="8 9">TWF481</strain>
    </source>
</reference>
<dbReference type="PANTHER" id="PTHR10165:SF35">
    <property type="entry name" value="RE23632P"/>
    <property type="match status" value="1"/>
</dbReference>
<dbReference type="AlphaFoldDB" id="A0AAV9WMM3"/>
<accession>A0AAV9WMM3</accession>
<feature type="transmembrane region" description="Helical" evidence="6">
    <location>
        <begin position="37"/>
        <end position="57"/>
    </location>
</feature>
<dbReference type="InterPro" id="IPR000326">
    <property type="entry name" value="PAP2/HPO"/>
</dbReference>
<evidence type="ECO:0000259" key="7">
    <source>
        <dbReference type="Pfam" id="PF01569"/>
    </source>
</evidence>
<evidence type="ECO:0000313" key="8">
    <source>
        <dbReference type="EMBL" id="KAK6510047.1"/>
    </source>
</evidence>
<proteinExistence type="inferred from homology"/>
<dbReference type="GO" id="GO:0006644">
    <property type="term" value="P:phospholipid metabolic process"/>
    <property type="evidence" value="ECO:0007669"/>
    <property type="project" value="InterPro"/>
</dbReference>
<gene>
    <name evidence="8" type="ORF">TWF481_004760</name>
</gene>
<keyword evidence="5 6" id="KW-0472">Membrane</keyword>
<dbReference type="Gene3D" id="1.20.144.10">
    <property type="entry name" value="Phosphatidic acid phosphatase type 2/haloperoxidase"/>
    <property type="match status" value="1"/>
</dbReference>
<keyword evidence="3 6" id="KW-0812">Transmembrane</keyword>
<dbReference type="GO" id="GO:0008195">
    <property type="term" value="F:phosphatidate phosphatase activity"/>
    <property type="evidence" value="ECO:0007669"/>
    <property type="project" value="TreeGrafter"/>
</dbReference>
<dbReference type="Pfam" id="PF01569">
    <property type="entry name" value="PAP2"/>
    <property type="match status" value="1"/>
</dbReference>
<comment type="similarity">
    <text evidence="2">Belongs to the PA-phosphatase related phosphoesterase family.</text>
</comment>
<protein>
    <recommendedName>
        <fullName evidence="7">Phosphatidic acid phosphatase type 2/haloperoxidase domain-containing protein</fullName>
    </recommendedName>
</protein>
<evidence type="ECO:0000256" key="3">
    <source>
        <dbReference type="ARBA" id="ARBA00022692"/>
    </source>
</evidence>
<comment type="subcellular location">
    <subcellularLocation>
        <location evidence="1">Membrane</location>
        <topology evidence="1">Multi-pass membrane protein</topology>
    </subcellularLocation>
</comment>
<keyword evidence="4 6" id="KW-1133">Transmembrane helix</keyword>
<evidence type="ECO:0000313" key="9">
    <source>
        <dbReference type="Proteomes" id="UP001370758"/>
    </source>
</evidence>
<evidence type="ECO:0000256" key="4">
    <source>
        <dbReference type="ARBA" id="ARBA00022989"/>
    </source>
</evidence>
<dbReference type="PANTHER" id="PTHR10165">
    <property type="entry name" value="LIPID PHOSPHATE PHOSPHATASE"/>
    <property type="match status" value="1"/>
</dbReference>
<feature type="transmembrane region" description="Helical" evidence="6">
    <location>
        <begin position="77"/>
        <end position="96"/>
    </location>
</feature>
<dbReference type="Proteomes" id="UP001370758">
    <property type="component" value="Unassembled WGS sequence"/>
</dbReference>
<feature type="domain" description="Phosphatidic acid phosphatase type 2/haloperoxidase" evidence="7">
    <location>
        <begin position="2"/>
        <end position="55"/>
    </location>
</feature>
<evidence type="ECO:0000256" key="6">
    <source>
        <dbReference type="SAM" id="Phobius"/>
    </source>
</evidence>
<dbReference type="GO" id="GO:0046839">
    <property type="term" value="P:phospholipid dephosphorylation"/>
    <property type="evidence" value="ECO:0007669"/>
    <property type="project" value="TreeGrafter"/>
</dbReference>
<evidence type="ECO:0000256" key="2">
    <source>
        <dbReference type="ARBA" id="ARBA00008816"/>
    </source>
</evidence>
<dbReference type="InterPro" id="IPR036938">
    <property type="entry name" value="PAP2/HPO_sf"/>
</dbReference>
<keyword evidence="9" id="KW-1185">Reference proteome</keyword>